<feature type="transmembrane region" description="Helical" evidence="1">
    <location>
        <begin position="449"/>
        <end position="469"/>
    </location>
</feature>
<evidence type="ECO:0000313" key="4">
    <source>
        <dbReference type="EMBL" id="CAG9863719.1"/>
    </source>
</evidence>
<dbReference type="GO" id="GO:0016747">
    <property type="term" value="F:acyltransferase activity, transferring groups other than amino-acyl groups"/>
    <property type="evidence" value="ECO:0007669"/>
    <property type="project" value="InterPro"/>
</dbReference>
<keyword evidence="1" id="KW-0812">Transmembrane</keyword>
<feature type="transmembrane region" description="Helical" evidence="1">
    <location>
        <begin position="225"/>
        <end position="247"/>
    </location>
</feature>
<protein>
    <recommendedName>
        <fullName evidence="3">Acyltransferase 3 domain-containing protein</fullName>
    </recommendedName>
</protein>
<dbReference type="PANTHER" id="PTHR11161">
    <property type="entry name" value="O-ACYLTRANSFERASE"/>
    <property type="match status" value="1"/>
</dbReference>
<dbReference type="InterPro" id="IPR052728">
    <property type="entry name" value="O2_lipid_transport_reg"/>
</dbReference>
<reference evidence="4" key="1">
    <citation type="submission" date="2022-01" db="EMBL/GenBank/DDBJ databases">
        <authorList>
            <person name="King R."/>
        </authorList>
    </citation>
    <scope>NUCLEOTIDE SEQUENCE</scope>
</reference>
<dbReference type="EMBL" id="OU900100">
    <property type="protein sequence ID" value="CAG9863719.1"/>
    <property type="molecule type" value="Genomic_DNA"/>
</dbReference>
<keyword evidence="1" id="KW-1133">Transmembrane helix</keyword>
<feature type="transmembrane region" description="Helical" evidence="1">
    <location>
        <begin position="310"/>
        <end position="328"/>
    </location>
</feature>
<proteinExistence type="predicted"/>
<dbReference type="InterPro" id="IPR002656">
    <property type="entry name" value="Acyl_transf_3_dom"/>
</dbReference>
<keyword evidence="2" id="KW-0732">Signal</keyword>
<feature type="transmembrane region" description="Helical" evidence="1">
    <location>
        <begin position="513"/>
        <end position="535"/>
    </location>
</feature>
<gene>
    <name evidence="4" type="ORF">PHYEVI_LOCUS10003</name>
</gene>
<feature type="transmembrane region" description="Helical" evidence="1">
    <location>
        <begin position="371"/>
        <end position="392"/>
    </location>
</feature>
<evidence type="ECO:0000313" key="5">
    <source>
        <dbReference type="Proteomes" id="UP001153712"/>
    </source>
</evidence>
<feature type="transmembrane region" description="Helical" evidence="1">
    <location>
        <begin position="547"/>
        <end position="570"/>
    </location>
</feature>
<feature type="transmembrane region" description="Helical" evidence="1">
    <location>
        <begin position="399"/>
        <end position="416"/>
    </location>
</feature>
<feature type="transmembrane region" description="Helical" evidence="1">
    <location>
        <begin position="151"/>
        <end position="172"/>
    </location>
</feature>
<accession>A0A9N9TSC1</accession>
<dbReference type="PANTHER" id="PTHR11161:SF0">
    <property type="entry name" value="O-ACYLTRANSFERASE LIKE PROTEIN"/>
    <property type="match status" value="1"/>
</dbReference>
<feature type="transmembrane region" description="Helical" evidence="1">
    <location>
        <begin position="267"/>
        <end position="289"/>
    </location>
</feature>
<dbReference type="OrthoDB" id="6741227at2759"/>
<feature type="transmembrane region" description="Helical" evidence="1">
    <location>
        <begin position="481"/>
        <end position="501"/>
    </location>
</feature>
<evidence type="ECO:0000259" key="3">
    <source>
        <dbReference type="Pfam" id="PF01757"/>
    </source>
</evidence>
<dbReference type="AlphaFoldDB" id="A0A9N9TSC1"/>
<name>A0A9N9TSC1_PHYSR</name>
<sequence length="634" mass="73595">MKKFCYLLICFVHIFRSVTSNVSDEEYSQMPNVFEVDNYDTCMLMKERAFFCEIVYQLTPINPESPPKVWKTIQESSASNLHYRHDKLRRFICVPKTCPNVKTYNKTHPDLQKELTQCYNDRYKHEGLKGSIEVVDCRTSQPIYQTDTIDWIAATAFLSYIALVLAFSAIDYSKSYDEENYKSFKDSSVGKFVVAFSLPSNWKKLKSVPSGYDFDRLKPVQGLRVYMSIMVVAVHAAVAQVGVPIINTKFIEDMNDSPDFISNFPKRAVFMLSFHFMMSSWMLMMSLLSKLDRNEPVDLKFVIKSIVKRYVRFILTIVVVIGFYATWFRHIPYGPFFTGLCSESERCRKNWWTNFLFIQNHYDRYYMCHIITWYLAVDMQYYIIGLFLLMVVFKKKVSIPVTVCSLLVINFIFAFWDHYRHGYSSLLSGQPEEIYKVLFNTKPQWHDYFASYHGNAAGYIAGIGFGYIFHKIRNHRIFNNFWKKMTWAFSSAIFLASTLFIPQIIDVDAAPEYSALWVATTRPLFSIGMGIYILGLSEGLGGWAKDLLSWTPLYVLGKLSYCVYLGHAIFQQIRIGLLRSPTHVGFYNMFDTTAADVVLSFLGALFLSLFFEMPSNELANRMFASKKKIEKKTS</sequence>
<dbReference type="Proteomes" id="UP001153712">
    <property type="component" value="Chromosome 7"/>
</dbReference>
<feature type="domain" description="Acyltransferase 3" evidence="3">
    <location>
        <begin position="222"/>
        <end position="610"/>
    </location>
</feature>
<feature type="transmembrane region" description="Helical" evidence="1">
    <location>
        <begin position="590"/>
        <end position="611"/>
    </location>
</feature>
<feature type="chain" id="PRO_5040405700" description="Acyltransferase 3 domain-containing protein" evidence="2">
    <location>
        <begin position="21"/>
        <end position="634"/>
    </location>
</feature>
<keyword evidence="1" id="KW-0472">Membrane</keyword>
<feature type="signal peptide" evidence="2">
    <location>
        <begin position="1"/>
        <end position="20"/>
    </location>
</feature>
<evidence type="ECO:0000256" key="2">
    <source>
        <dbReference type="SAM" id="SignalP"/>
    </source>
</evidence>
<organism evidence="4 5">
    <name type="scientific">Phyllotreta striolata</name>
    <name type="common">Striped flea beetle</name>
    <name type="synonym">Crioceris striolata</name>
    <dbReference type="NCBI Taxonomy" id="444603"/>
    <lineage>
        <taxon>Eukaryota</taxon>
        <taxon>Metazoa</taxon>
        <taxon>Ecdysozoa</taxon>
        <taxon>Arthropoda</taxon>
        <taxon>Hexapoda</taxon>
        <taxon>Insecta</taxon>
        <taxon>Pterygota</taxon>
        <taxon>Neoptera</taxon>
        <taxon>Endopterygota</taxon>
        <taxon>Coleoptera</taxon>
        <taxon>Polyphaga</taxon>
        <taxon>Cucujiformia</taxon>
        <taxon>Chrysomeloidea</taxon>
        <taxon>Chrysomelidae</taxon>
        <taxon>Galerucinae</taxon>
        <taxon>Alticini</taxon>
        <taxon>Phyllotreta</taxon>
    </lineage>
</organism>
<keyword evidence="5" id="KW-1185">Reference proteome</keyword>
<dbReference type="Pfam" id="PF01757">
    <property type="entry name" value="Acyl_transf_3"/>
    <property type="match status" value="1"/>
</dbReference>
<evidence type="ECO:0000256" key="1">
    <source>
        <dbReference type="SAM" id="Phobius"/>
    </source>
</evidence>